<organism evidence="1 2">
    <name type="scientific">Plakobranchus ocellatus</name>
    <dbReference type="NCBI Taxonomy" id="259542"/>
    <lineage>
        <taxon>Eukaryota</taxon>
        <taxon>Metazoa</taxon>
        <taxon>Spiralia</taxon>
        <taxon>Lophotrochozoa</taxon>
        <taxon>Mollusca</taxon>
        <taxon>Gastropoda</taxon>
        <taxon>Heterobranchia</taxon>
        <taxon>Euthyneura</taxon>
        <taxon>Panpulmonata</taxon>
        <taxon>Sacoglossa</taxon>
        <taxon>Placobranchoidea</taxon>
        <taxon>Plakobranchidae</taxon>
        <taxon>Plakobranchus</taxon>
    </lineage>
</organism>
<dbReference type="PANTHER" id="PTHR46601:SF1">
    <property type="entry name" value="ADF-H DOMAIN-CONTAINING PROTEIN"/>
    <property type="match status" value="1"/>
</dbReference>
<reference evidence="1 2" key="1">
    <citation type="journal article" date="2021" name="Elife">
        <title>Chloroplast acquisition without the gene transfer in kleptoplastic sea slugs, Plakobranchus ocellatus.</title>
        <authorList>
            <person name="Maeda T."/>
            <person name="Takahashi S."/>
            <person name="Yoshida T."/>
            <person name="Shimamura S."/>
            <person name="Takaki Y."/>
            <person name="Nagai Y."/>
            <person name="Toyoda A."/>
            <person name="Suzuki Y."/>
            <person name="Arimoto A."/>
            <person name="Ishii H."/>
            <person name="Satoh N."/>
            <person name="Nishiyama T."/>
            <person name="Hasebe M."/>
            <person name="Maruyama T."/>
            <person name="Minagawa J."/>
            <person name="Obokata J."/>
            <person name="Shigenobu S."/>
        </authorList>
    </citation>
    <scope>NUCLEOTIDE SEQUENCE [LARGE SCALE GENOMIC DNA]</scope>
</reference>
<dbReference type="EMBL" id="BLXT01008292">
    <property type="protein sequence ID" value="GFO47291.1"/>
    <property type="molecule type" value="Genomic_DNA"/>
</dbReference>
<evidence type="ECO:0000313" key="1">
    <source>
        <dbReference type="EMBL" id="GFO47291.1"/>
    </source>
</evidence>
<comment type="caution">
    <text evidence="1">The sequence shown here is derived from an EMBL/GenBank/DDBJ whole genome shotgun (WGS) entry which is preliminary data.</text>
</comment>
<name>A0AAV4DTS2_9GAST</name>
<accession>A0AAV4DTS2</accession>
<protein>
    <submittedName>
        <fullName evidence="1">Cc8l18.2-like protein</fullName>
    </submittedName>
</protein>
<gene>
    <name evidence="1" type="ORF">PoB_007379600</name>
</gene>
<keyword evidence="2" id="KW-1185">Reference proteome</keyword>
<evidence type="ECO:0000313" key="2">
    <source>
        <dbReference type="Proteomes" id="UP000735302"/>
    </source>
</evidence>
<dbReference type="Proteomes" id="UP000735302">
    <property type="component" value="Unassembled WGS sequence"/>
</dbReference>
<dbReference type="PANTHER" id="PTHR46601">
    <property type="entry name" value="ULP_PROTEASE DOMAIN-CONTAINING PROTEIN"/>
    <property type="match status" value="1"/>
</dbReference>
<proteinExistence type="predicted"/>
<dbReference type="AlphaFoldDB" id="A0AAV4DTS2"/>
<sequence length="271" mass="31296">MLCETKAHYPPAMRCLLLQCDDCGPAKLQQYLKVNNTDELICWSKWMADDTKRTKVVKRSASLQECINEFVEDMKTFPLHLFRARWQHKEFVDAKTNPGLETVVSVMDFAENYRCVLQDEIQSAHWSYSQVTLHPVVHYYLCHDCNKVITDVTAIISDDLTHDTQAVLLYSDLAYQHLAQKGYYFRRLMQWTDGCGAPQYKCKDACRDLEVLKERCTANEVERHLFGSRHGKNACDGESAVIKRTVTQALKSRRVVIQNAQISLLSAKHTW</sequence>